<proteinExistence type="predicted"/>
<reference evidence="1 2" key="1">
    <citation type="submission" date="2018-05" db="EMBL/GenBank/DDBJ databases">
        <authorList>
            <person name="Lanie J.A."/>
            <person name="Ng W.-L."/>
            <person name="Kazmierczak K.M."/>
            <person name="Andrzejewski T.M."/>
            <person name="Davidsen T.M."/>
            <person name="Wayne K.J."/>
            <person name="Tettelin H."/>
            <person name="Glass J.I."/>
            <person name="Rusch D."/>
            <person name="Podicherti R."/>
            <person name="Tsui H.-C.T."/>
            <person name="Winkler M.E."/>
        </authorList>
    </citation>
    <scope>NUCLEOTIDE SEQUENCE [LARGE SCALE GENOMIC DNA]</scope>
    <source>
        <strain evidence="1 2">BUT-10</strain>
    </source>
</reference>
<evidence type="ECO:0000313" key="2">
    <source>
        <dbReference type="Proteomes" id="UP000249524"/>
    </source>
</evidence>
<evidence type="ECO:0000313" key="1">
    <source>
        <dbReference type="EMBL" id="RAK62808.1"/>
    </source>
</evidence>
<keyword evidence="2" id="KW-1185">Reference proteome</keyword>
<dbReference type="RefSeq" id="WP_111277752.1">
    <property type="nucleotide sequence ID" value="NZ_QFYS01000010.1"/>
</dbReference>
<dbReference type="AlphaFoldDB" id="A0A328BCM1"/>
<comment type="caution">
    <text evidence="1">The sequence shown here is derived from an EMBL/GenBank/DDBJ whole genome shotgun (WGS) entry which is preliminary data.</text>
</comment>
<gene>
    <name evidence="1" type="ORF">DJ019_18305</name>
</gene>
<accession>A0A328BCM1</accession>
<sequence>MFATVHPAVVAKAAIGAIPEHYLQVTPAGAQVWVADVHAATPFASMREATRMAMRLPAALRAFSLPAEDTAH</sequence>
<name>A0A328BCM1_9CAUL</name>
<organism evidence="1 2">
    <name type="scientific">Phenylobacterium kunshanense</name>
    <dbReference type="NCBI Taxonomy" id="1445034"/>
    <lineage>
        <taxon>Bacteria</taxon>
        <taxon>Pseudomonadati</taxon>
        <taxon>Pseudomonadota</taxon>
        <taxon>Alphaproteobacteria</taxon>
        <taxon>Caulobacterales</taxon>
        <taxon>Caulobacteraceae</taxon>
        <taxon>Phenylobacterium</taxon>
    </lineage>
</organism>
<dbReference type="Proteomes" id="UP000249524">
    <property type="component" value="Unassembled WGS sequence"/>
</dbReference>
<dbReference type="EMBL" id="QFYS01000010">
    <property type="protein sequence ID" value="RAK62808.1"/>
    <property type="molecule type" value="Genomic_DNA"/>
</dbReference>
<protein>
    <submittedName>
        <fullName evidence="1">Uncharacterized protein</fullName>
    </submittedName>
</protein>